<name>A0A934NIU1_9BACT</name>
<dbReference type="CDD" id="cd15482">
    <property type="entry name" value="Sialidase_non-viral"/>
    <property type="match status" value="1"/>
</dbReference>
<dbReference type="Proteomes" id="UP000614410">
    <property type="component" value="Unassembled WGS sequence"/>
</dbReference>
<evidence type="ECO:0000313" key="3">
    <source>
        <dbReference type="Proteomes" id="UP000614410"/>
    </source>
</evidence>
<dbReference type="AlphaFoldDB" id="A0A934NIU1"/>
<dbReference type="Gene3D" id="2.120.10.10">
    <property type="match status" value="1"/>
</dbReference>
<dbReference type="EMBL" id="JAEKNN010000016">
    <property type="protein sequence ID" value="MBJ7608469.1"/>
    <property type="molecule type" value="Genomic_DNA"/>
</dbReference>
<protein>
    <submittedName>
        <fullName evidence="2">Exo-alpha-sialidase</fullName>
    </submittedName>
</protein>
<gene>
    <name evidence="2" type="ORF">JF887_03425</name>
</gene>
<reference evidence="2 3" key="1">
    <citation type="submission" date="2020-10" db="EMBL/GenBank/DDBJ databases">
        <title>Ca. Dormibacterota MAGs.</title>
        <authorList>
            <person name="Montgomery K."/>
        </authorList>
    </citation>
    <scope>NUCLEOTIDE SEQUENCE [LARGE SCALE GENOMIC DNA]</scope>
    <source>
        <strain evidence="2">Mitchell_Peninsula_5</strain>
    </source>
</reference>
<organism evidence="2 3">
    <name type="scientific">Candidatus Amunia macphersoniae</name>
    <dbReference type="NCBI Taxonomy" id="3127014"/>
    <lineage>
        <taxon>Bacteria</taxon>
        <taxon>Bacillati</taxon>
        <taxon>Candidatus Dormiibacterota</taxon>
        <taxon>Candidatus Dormibacteria</taxon>
        <taxon>Candidatus Aeolococcales</taxon>
        <taxon>Candidatus Aeolococcaceae</taxon>
        <taxon>Candidatus Amunia</taxon>
    </lineage>
</organism>
<dbReference type="InterPro" id="IPR036278">
    <property type="entry name" value="Sialidase_sf"/>
</dbReference>
<keyword evidence="1" id="KW-0732">Signal</keyword>
<comment type="caution">
    <text evidence="2">The sequence shown here is derived from an EMBL/GenBank/DDBJ whole genome shotgun (WGS) entry which is preliminary data.</text>
</comment>
<evidence type="ECO:0000313" key="2">
    <source>
        <dbReference type="EMBL" id="MBJ7608469.1"/>
    </source>
</evidence>
<proteinExistence type="predicted"/>
<feature type="signal peptide" evidence="1">
    <location>
        <begin position="1"/>
        <end position="30"/>
    </location>
</feature>
<sequence length="535" mass="55159">MKGRYGRHARALAVAGLASAVLLPLTVARADSGNTYREYHVVLANGASGEPSVSWNPKAGAAMFGAGTSISRLTWDDATAGSPMANKNVTPLTGKVTTLDTIVTVDQVTSRTFFAELLAAGANITYSDDAGATWKQSSGISPGAVLDHESVGAGPLAPTSVPHPLSNEGVYYCAQNSYNGACGISYDGGTTYGNGVPAYNTPANDASDPNKTFAAEGGACSALHGHLKVGPDGTAYLPIKGCGGQPTSTNLTNTEYAGGVPSMSVSTDNGQTWHVRMNPHGSNTDESDNAVAVGPKNTVYMTWEDGLNISASESAHTTAAKVSISTDKGSTWLNTTNLNPPGVNNVMFPVVTTGDDNRASVAFLGTTGTGDDQQNGFIGAWYLYVSTTYDGGKTWSTVNATPGDPVHRGCIDNQGIAPGSPKNNVCANRNMLDFNDITTDSTGRVLVAYTKTCTGACLAAQDTSNDAVISSDTQDYVVRQSTGLGLYQAHDGQIGNGPATTLPEAPATYGLIAIGASAVAVLGRRRILGRHTAPM</sequence>
<feature type="chain" id="PRO_5037014502" evidence="1">
    <location>
        <begin position="31"/>
        <end position="535"/>
    </location>
</feature>
<accession>A0A934NIU1</accession>
<evidence type="ECO:0000256" key="1">
    <source>
        <dbReference type="SAM" id="SignalP"/>
    </source>
</evidence>
<dbReference type="SUPFAM" id="SSF50939">
    <property type="entry name" value="Sialidases"/>
    <property type="match status" value="2"/>
</dbReference>